<feature type="compositionally biased region" description="Basic and acidic residues" evidence="1">
    <location>
        <begin position="152"/>
        <end position="168"/>
    </location>
</feature>
<dbReference type="Gene3D" id="3.30.420.10">
    <property type="entry name" value="Ribonuclease H-like superfamily/Ribonuclease H"/>
    <property type="match status" value="1"/>
</dbReference>
<dbReference type="PANTHER" id="PTHR47326">
    <property type="entry name" value="TRANSPOSABLE ELEMENT TC3 TRANSPOSASE-LIKE PROTEIN"/>
    <property type="match status" value="1"/>
</dbReference>
<organism evidence="2 3">
    <name type="scientific">Periplaneta americana</name>
    <name type="common">American cockroach</name>
    <name type="synonym">Blatta americana</name>
    <dbReference type="NCBI Taxonomy" id="6978"/>
    <lineage>
        <taxon>Eukaryota</taxon>
        <taxon>Metazoa</taxon>
        <taxon>Ecdysozoa</taxon>
        <taxon>Arthropoda</taxon>
        <taxon>Hexapoda</taxon>
        <taxon>Insecta</taxon>
        <taxon>Pterygota</taxon>
        <taxon>Neoptera</taxon>
        <taxon>Polyneoptera</taxon>
        <taxon>Dictyoptera</taxon>
        <taxon>Blattodea</taxon>
        <taxon>Blattoidea</taxon>
        <taxon>Blattidae</taxon>
        <taxon>Blattinae</taxon>
        <taxon>Periplaneta</taxon>
    </lineage>
</organism>
<comment type="caution">
    <text evidence="2">The sequence shown here is derived from an EMBL/GenBank/DDBJ whole genome shotgun (WGS) entry which is preliminary data.</text>
</comment>
<proteinExistence type="predicted"/>
<evidence type="ECO:0000313" key="2">
    <source>
        <dbReference type="EMBL" id="KAJ4429243.1"/>
    </source>
</evidence>
<feature type="region of interest" description="Disordered" evidence="1">
    <location>
        <begin position="152"/>
        <end position="201"/>
    </location>
</feature>
<dbReference type="EMBL" id="JAJSOF020000036">
    <property type="protein sequence ID" value="KAJ4429243.1"/>
    <property type="molecule type" value="Genomic_DNA"/>
</dbReference>
<evidence type="ECO:0000313" key="3">
    <source>
        <dbReference type="Proteomes" id="UP001148838"/>
    </source>
</evidence>
<keyword evidence="3" id="KW-1185">Reference proteome</keyword>
<evidence type="ECO:0000256" key="1">
    <source>
        <dbReference type="SAM" id="MobiDB-lite"/>
    </source>
</evidence>
<dbReference type="PANTHER" id="PTHR47326:SF1">
    <property type="entry name" value="HTH PSQ-TYPE DOMAIN-CONTAINING PROTEIN"/>
    <property type="match status" value="1"/>
</dbReference>
<accession>A0ABQ8S5N7</accession>
<sequence>MNPIQNLWAAVKRILRSNWTEQPPVRTPEELWDKVLDAWEEMAKNLDLFHNLVDSMPCRMRVVVDAGFDTSLGKLSSSHAESGFASMHSLRSSSQSYTSSQQFSSRSSQQSAVSFTSTESTSNKVWQVQRTATESNFTSTQRVICSSETLSPHHTESIPLCPHDKDLTRNVSPEGNPAVNVPPALPQKTRPKQRKDRQLSTYDNVPSDVIEEFHSSNHQEQHILSCSMHQSQTTVQHGSCRSPDGKPPPLPLKKKHRTGSVNMPHIGDCKHVPETGASPKKSLRQLSAEMAMSYTCQCIVKHVQALHELDHQQCFTFTSIVCNRMEREEGFLNRCVFFDEATFHVNGRVNTHNAIIWERENMHVLYELKRASPKVNV</sequence>
<protein>
    <submittedName>
        <fullName evidence="2">Uncharacterized protein</fullName>
    </submittedName>
</protein>
<dbReference type="Proteomes" id="UP001148838">
    <property type="component" value="Unassembled WGS sequence"/>
</dbReference>
<dbReference type="InterPro" id="IPR036397">
    <property type="entry name" value="RNaseH_sf"/>
</dbReference>
<reference evidence="2 3" key="1">
    <citation type="journal article" date="2022" name="Allergy">
        <title>Genome assembly and annotation of Periplaneta americana reveal a comprehensive cockroach allergen profile.</title>
        <authorList>
            <person name="Wang L."/>
            <person name="Xiong Q."/>
            <person name="Saelim N."/>
            <person name="Wang L."/>
            <person name="Nong W."/>
            <person name="Wan A.T."/>
            <person name="Shi M."/>
            <person name="Liu X."/>
            <person name="Cao Q."/>
            <person name="Hui J.H.L."/>
            <person name="Sookrung N."/>
            <person name="Leung T.F."/>
            <person name="Tungtrongchitr A."/>
            <person name="Tsui S.K.W."/>
        </authorList>
    </citation>
    <scope>NUCLEOTIDE SEQUENCE [LARGE SCALE GENOMIC DNA]</scope>
    <source>
        <strain evidence="2">PWHHKU_190912</strain>
    </source>
</reference>
<gene>
    <name evidence="2" type="ORF">ANN_26246</name>
</gene>
<name>A0ABQ8S5N7_PERAM</name>